<proteinExistence type="predicted"/>
<sequence>MLHALPAEQARCRELVRHYVAIGSAGAFASALIEHSLRRADRAVIDGDESDIRRALAELQGYEGTRREPLRPAA</sequence>
<keyword evidence="2" id="KW-1185">Reference proteome</keyword>
<accession>A0A5C6U1L9</accession>
<name>A0A5C6U1L9_9BURK</name>
<gene>
    <name evidence="1" type="ORF">FSC37_15110</name>
</gene>
<evidence type="ECO:0000313" key="2">
    <source>
        <dbReference type="Proteomes" id="UP000321832"/>
    </source>
</evidence>
<reference evidence="1 2" key="1">
    <citation type="submission" date="2019-08" db="EMBL/GenBank/DDBJ databases">
        <authorList>
            <person name="Khan S.A."/>
            <person name="Jeon C.O."/>
            <person name="Jeong S.E."/>
        </authorList>
    </citation>
    <scope>NUCLEOTIDE SEQUENCE [LARGE SCALE GENOMIC DNA]</scope>
    <source>
        <strain evidence="2">IMCC1728</strain>
    </source>
</reference>
<dbReference type="EMBL" id="VOPW01000001">
    <property type="protein sequence ID" value="TXC66659.1"/>
    <property type="molecule type" value="Genomic_DNA"/>
</dbReference>
<protein>
    <submittedName>
        <fullName evidence="1">Uncharacterized protein</fullName>
    </submittedName>
</protein>
<comment type="caution">
    <text evidence="1">The sequence shown here is derived from an EMBL/GenBank/DDBJ whole genome shotgun (WGS) entry which is preliminary data.</text>
</comment>
<evidence type="ECO:0000313" key="1">
    <source>
        <dbReference type="EMBL" id="TXC66659.1"/>
    </source>
</evidence>
<dbReference type="Proteomes" id="UP000321832">
    <property type="component" value="Unassembled WGS sequence"/>
</dbReference>
<organism evidence="1 2">
    <name type="scientific">Piscinibacter aquaticus</name>
    <dbReference type="NCBI Taxonomy" id="392597"/>
    <lineage>
        <taxon>Bacteria</taxon>
        <taxon>Pseudomonadati</taxon>
        <taxon>Pseudomonadota</taxon>
        <taxon>Betaproteobacteria</taxon>
        <taxon>Burkholderiales</taxon>
        <taxon>Sphaerotilaceae</taxon>
        <taxon>Piscinibacter</taxon>
    </lineage>
</organism>
<dbReference type="AlphaFoldDB" id="A0A5C6U1L9"/>